<evidence type="ECO:0000313" key="2">
    <source>
        <dbReference type="EMBL" id="AYV76775.1"/>
    </source>
</evidence>
<proteinExistence type="predicted"/>
<feature type="transmembrane region" description="Helical" evidence="1">
    <location>
        <begin position="78"/>
        <end position="100"/>
    </location>
</feature>
<protein>
    <submittedName>
        <fullName evidence="2">Uncharacterized protein</fullName>
    </submittedName>
</protein>
<dbReference type="InterPro" id="IPR036019">
    <property type="entry name" value="MscL_channel"/>
</dbReference>
<evidence type="ECO:0000256" key="1">
    <source>
        <dbReference type="SAM" id="Phobius"/>
    </source>
</evidence>
<dbReference type="SUPFAM" id="SSF81330">
    <property type="entry name" value="Gated mechanosensitive channel"/>
    <property type="match status" value="1"/>
</dbReference>
<dbReference type="InterPro" id="IPR037673">
    <property type="entry name" value="MSC/AndL"/>
</dbReference>
<gene>
    <name evidence="2" type="ORF">Terrestrivirus18_4</name>
</gene>
<dbReference type="Gene3D" id="1.10.1200.120">
    <property type="entry name" value="Large-conductance mechanosensitive channel, MscL, domain 1"/>
    <property type="match status" value="1"/>
</dbReference>
<dbReference type="Pfam" id="PF01741">
    <property type="entry name" value="MscL"/>
    <property type="match status" value="1"/>
</dbReference>
<organism evidence="2">
    <name type="scientific">Terrestrivirus sp</name>
    <dbReference type="NCBI Taxonomy" id="2487775"/>
    <lineage>
        <taxon>Viruses</taxon>
        <taxon>Varidnaviria</taxon>
        <taxon>Bamfordvirae</taxon>
        <taxon>Nucleocytoviricota</taxon>
        <taxon>Megaviricetes</taxon>
        <taxon>Imitervirales</taxon>
        <taxon>Mimiviridae</taxon>
        <taxon>Klosneuvirinae</taxon>
    </lineage>
</organism>
<dbReference type="EMBL" id="MK071996">
    <property type="protein sequence ID" value="AYV76775.1"/>
    <property type="molecule type" value="Genomic_DNA"/>
</dbReference>
<keyword evidence="1" id="KW-0472">Membrane</keyword>
<sequence>MQVIESEISGVGKFLMEENIIQLGIAFIISIQLNQVTSSLVDDILSPFLLLLFGADNTKSMKDLYIEIYSVRINYGTFLLALMKFLLLVIILYNVVLIMAKYQFIDGEKVEMLAGK</sequence>
<keyword evidence="1" id="KW-0812">Transmembrane</keyword>
<keyword evidence="1" id="KW-1133">Transmembrane helix</keyword>
<accession>A0A3G4ZPG6</accession>
<reference evidence="2" key="1">
    <citation type="submission" date="2018-10" db="EMBL/GenBank/DDBJ databases">
        <title>Hidden diversity of soil giant viruses.</title>
        <authorList>
            <person name="Schulz F."/>
            <person name="Alteio L."/>
            <person name="Goudeau D."/>
            <person name="Ryan E.M."/>
            <person name="Malmstrom R.R."/>
            <person name="Blanchard J."/>
            <person name="Woyke T."/>
        </authorList>
    </citation>
    <scope>NUCLEOTIDE SEQUENCE</scope>
    <source>
        <strain evidence="2">TEV1</strain>
    </source>
</reference>
<name>A0A3G4ZPG6_9VIRU</name>